<dbReference type="EMBL" id="JARKIK010000053">
    <property type="protein sequence ID" value="KAK8733623.1"/>
    <property type="molecule type" value="Genomic_DNA"/>
</dbReference>
<reference evidence="15" key="2">
    <citation type="submission" date="2024-01" db="EMBL/GenBank/DDBJ databases">
        <authorList>
            <person name="He J."/>
            <person name="Wang M."/>
            <person name="Zheng J."/>
            <person name="Liu Z."/>
        </authorList>
    </citation>
    <scope>NUCLEOTIDE SEQUENCE</scope>
    <source>
        <strain evidence="15">ZL_2023a</strain>
        <tissue evidence="15">Muscle</tissue>
    </source>
</reference>
<evidence type="ECO:0000256" key="5">
    <source>
        <dbReference type="ARBA" id="ARBA00022741"/>
    </source>
</evidence>
<dbReference type="SUPFAM" id="SSF50677">
    <property type="entry name" value="ValRS/IleRS/LeuRS editing domain"/>
    <property type="match status" value="1"/>
</dbReference>
<dbReference type="GO" id="GO:0005759">
    <property type="term" value="C:mitochondrial matrix"/>
    <property type="evidence" value="ECO:0007669"/>
    <property type="project" value="UniProtKB-SubCell"/>
</dbReference>
<dbReference type="InterPro" id="IPR002302">
    <property type="entry name" value="Leu-tRNA-ligase"/>
</dbReference>
<name>A0AAW0X364_CHEQU</name>
<comment type="catalytic activity">
    <reaction evidence="10">
        <text>tRNA(Leu) + L-leucine + ATP = L-leucyl-tRNA(Leu) + AMP + diphosphate</text>
        <dbReference type="Rhea" id="RHEA:11688"/>
        <dbReference type="Rhea" id="RHEA-COMP:9613"/>
        <dbReference type="Rhea" id="RHEA-COMP:9622"/>
        <dbReference type="ChEBI" id="CHEBI:30616"/>
        <dbReference type="ChEBI" id="CHEBI:33019"/>
        <dbReference type="ChEBI" id="CHEBI:57427"/>
        <dbReference type="ChEBI" id="CHEBI:78442"/>
        <dbReference type="ChEBI" id="CHEBI:78494"/>
        <dbReference type="ChEBI" id="CHEBI:456215"/>
        <dbReference type="EC" id="6.1.1.4"/>
    </reaction>
</comment>
<dbReference type="GO" id="GO:0032543">
    <property type="term" value="P:mitochondrial translation"/>
    <property type="evidence" value="ECO:0007669"/>
    <property type="project" value="TreeGrafter"/>
</dbReference>
<evidence type="ECO:0000256" key="8">
    <source>
        <dbReference type="ARBA" id="ARBA00023146"/>
    </source>
</evidence>
<dbReference type="Gene3D" id="1.10.730.10">
    <property type="entry name" value="Isoleucyl-tRNA Synthetase, Domain 1"/>
    <property type="match status" value="1"/>
</dbReference>
<dbReference type="Gene3D" id="3.40.50.620">
    <property type="entry name" value="HUPs"/>
    <property type="match status" value="2"/>
</dbReference>
<evidence type="ECO:0000259" key="14">
    <source>
        <dbReference type="Pfam" id="PF08264"/>
    </source>
</evidence>
<organism evidence="15 16">
    <name type="scientific">Cherax quadricarinatus</name>
    <name type="common">Australian red claw crayfish</name>
    <dbReference type="NCBI Taxonomy" id="27406"/>
    <lineage>
        <taxon>Eukaryota</taxon>
        <taxon>Metazoa</taxon>
        <taxon>Ecdysozoa</taxon>
        <taxon>Arthropoda</taxon>
        <taxon>Crustacea</taxon>
        <taxon>Multicrustacea</taxon>
        <taxon>Malacostraca</taxon>
        <taxon>Eumalacostraca</taxon>
        <taxon>Eucarida</taxon>
        <taxon>Decapoda</taxon>
        <taxon>Pleocyemata</taxon>
        <taxon>Astacidea</taxon>
        <taxon>Parastacoidea</taxon>
        <taxon>Parastacidae</taxon>
        <taxon>Cherax</taxon>
    </lineage>
</organism>
<keyword evidence="8 11" id="KW-0030">Aminoacyl-tRNA synthetase</keyword>
<evidence type="ECO:0000256" key="10">
    <source>
        <dbReference type="ARBA" id="ARBA00047469"/>
    </source>
</evidence>
<evidence type="ECO:0000256" key="1">
    <source>
        <dbReference type="ARBA" id="ARBA00004305"/>
    </source>
</evidence>
<dbReference type="PRINTS" id="PR00985">
    <property type="entry name" value="TRNASYNTHLEU"/>
</dbReference>
<evidence type="ECO:0000313" key="16">
    <source>
        <dbReference type="Proteomes" id="UP001445076"/>
    </source>
</evidence>
<protein>
    <recommendedName>
        <fullName evidence="3">leucine--tRNA ligase</fullName>
        <ecNumber evidence="3">6.1.1.4</ecNumber>
    </recommendedName>
    <alternativeName>
        <fullName evidence="9">Leucyl-tRNA synthetase</fullName>
    </alternativeName>
</protein>
<sequence length="923" mass="105793">MEKFSKMVKHLVQRRIFTARPHCRLLFSKTGVWPQCEEELPTEIKKEAEAYWKEKIYSQGSVKCGEACGKREKKYVLSMFPYPSGKLHMGHVRVYTTSDAMARFYCLRGHEVIHPMGWDAFGLPAENAAIDCNEMPDQWTYKNIQQMKDQLQELGCKFDWDREIATCDPEYYRWTQAIFLLLFREGLVYQEEALVNWDPVDQTVLANEQVDINGCSWRSGAQVEKRFLKQWFIKTTRFSKSLLDGLSDPALENWNDIIKIQRHWIGDCVGYRVEMTVEQKCVCSGTDIWTPVSGKLALWMPQPELIHGISFIGVHSGHKFDSSSYRVLKHDRYQLLNIVAVCPISQRQVPIIVCDDLPYSEDVEFYVGIPCISSIDQSLARTCGFDTPKIIEDGKLVNSGNLSDLTLESARQEVTQQLMDIGAGGFQTSVKLRDWLISRQRYWGTPIPFIHCPECGLVPVPEEQLPVELPKISSFPKRGASPLKEAVDWLTCSCPRCGGKAERETDTMDTFVDSSWYFLRFLDPSNSESPFRHDIQDKMMPVDLYIGGKEHADLHLYFARFLQHFLASKGIASHSEPFKRLIMMGMVMGQSYMVKNTGQYISKDQVDFSVDPPVALGTGEPLVVTFEKMSKSKLNGIDPQEILQKYGTDTTRLLMLGNFAPSSQRNWSEDTFPGILNWQKRLWLTVMDFINIRKNTQDSEKVSLSLEGTQEHTQFLWKSRNRYVRSITYVFEYTHQLSVAISFMQGLTSSLRKVPNCLMLSEEFERTLGALIIMLSPLAPHFASELWAGFCSVANSSHINKDLALLEQQWPEVDQEYPLSLKYSVLGKEAREVKVPRKVLDHLTPEAALDLISAAEDFQDYLGERSIIATHLKVLPGLEASVFFKYKVQDISKVKEALKKMNAEKKKQKLEKRLKKELRKAEC</sequence>
<comment type="similarity">
    <text evidence="2 11">Belongs to the class-I aminoacyl-tRNA synthetase family.</text>
</comment>
<comment type="caution">
    <text evidence="15">The sequence shown here is derived from an EMBL/GenBank/DDBJ whole genome shotgun (WGS) entry which is preliminary data.</text>
</comment>
<reference evidence="15 16" key="1">
    <citation type="journal article" date="2024" name="BMC Genomics">
        <title>Genome assembly of redclaw crayfish (Cherax quadricarinatus) provides insights into its immune adaptation and hypoxia tolerance.</title>
        <authorList>
            <person name="Liu Z."/>
            <person name="Zheng J."/>
            <person name="Li H."/>
            <person name="Fang K."/>
            <person name="Wang S."/>
            <person name="He J."/>
            <person name="Zhou D."/>
            <person name="Weng S."/>
            <person name="Chi M."/>
            <person name="Gu Z."/>
            <person name="He J."/>
            <person name="Li F."/>
            <person name="Wang M."/>
        </authorList>
    </citation>
    <scope>NUCLEOTIDE SEQUENCE [LARGE SCALE GENOMIC DNA]</scope>
    <source>
        <strain evidence="15">ZL_2023a</strain>
    </source>
</reference>
<keyword evidence="6 11" id="KW-0067">ATP-binding</keyword>
<dbReference type="FunFam" id="1.10.730.10:FF:000002">
    <property type="entry name" value="Leucine--tRNA ligase"/>
    <property type="match status" value="1"/>
</dbReference>
<evidence type="ECO:0000256" key="3">
    <source>
        <dbReference type="ARBA" id="ARBA00013164"/>
    </source>
</evidence>
<gene>
    <name evidence="15" type="ORF">OTU49_006396</name>
</gene>
<evidence type="ECO:0000256" key="7">
    <source>
        <dbReference type="ARBA" id="ARBA00022917"/>
    </source>
</evidence>
<dbReference type="GO" id="GO:0005524">
    <property type="term" value="F:ATP binding"/>
    <property type="evidence" value="ECO:0007669"/>
    <property type="project" value="UniProtKB-KW"/>
</dbReference>
<proteinExistence type="inferred from homology"/>
<keyword evidence="4 11" id="KW-0436">Ligase</keyword>
<evidence type="ECO:0000313" key="15">
    <source>
        <dbReference type="EMBL" id="KAK8733626.1"/>
    </source>
</evidence>
<accession>A0AAW0X364</accession>
<dbReference type="GO" id="GO:0004823">
    <property type="term" value="F:leucine-tRNA ligase activity"/>
    <property type="evidence" value="ECO:0007669"/>
    <property type="project" value="UniProtKB-EC"/>
</dbReference>
<dbReference type="EC" id="6.1.1.4" evidence="3"/>
<evidence type="ECO:0000256" key="9">
    <source>
        <dbReference type="ARBA" id="ARBA00030520"/>
    </source>
</evidence>
<dbReference type="AlphaFoldDB" id="A0AAW0X364"/>
<dbReference type="InterPro" id="IPR009080">
    <property type="entry name" value="tRNAsynth_Ia_anticodon-bd"/>
</dbReference>
<feature type="coiled-coil region" evidence="12">
    <location>
        <begin position="891"/>
        <end position="920"/>
    </location>
</feature>
<dbReference type="FunFam" id="3.40.50.620:FF:000100">
    <property type="entry name" value="probable leucine--tRNA ligase, mitochondrial"/>
    <property type="match status" value="1"/>
</dbReference>
<feature type="domain" description="Methionyl/Valyl/Leucyl/Isoleucyl-tRNA synthetase anticodon-binding" evidence="14">
    <location>
        <begin position="765"/>
        <end position="821"/>
    </location>
</feature>
<dbReference type="Pfam" id="PF00133">
    <property type="entry name" value="tRNA-synt_1"/>
    <property type="match status" value="3"/>
</dbReference>
<keyword evidence="5 11" id="KW-0547">Nucleotide-binding</keyword>
<evidence type="ECO:0000256" key="2">
    <source>
        <dbReference type="ARBA" id="ARBA00005594"/>
    </source>
</evidence>
<dbReference type="InterPro" id="IPR009008">
    <property type="entry name" value="Val/Leu/Ile-tRNA-synth_edit"/>
</dbReference>
<feature type="domain" description="Aminoacyl-tRNA synthetase class Ia" evidence="13">
    <location>
        <begin position="627"/>
        <end position="660"/>
    </location>
</feature>
<dbReference type="CDD" id="cd00812">
    <property type="entry name" value="LeuRS_core"/>
    <property type="match status" value="1"/>
</dbReference>
<dbReference type="GO" id="GO:0006429">
    <property type="term" value="P:leucyl-tRNA aminoacylation"/>
    <property type="evidence" value="ECO:0007669"/>
    <property type="project" value="InterPro"/>
</dbReference>
<evidence type="ECO:0000259" key="13">
    <source>
        <dbReference type="Pfam" id="PF00133"/>
    </source>
</evidence>
<dbReference type="InterPro" id="IPR001412">
    <property type="entry name" value="aa-tRNA-synth_I_CS"/>
</dbReference>
<dbReference type="Pfam" id="PF08264">
    <property type="entry name" value="Anticodon_1"/>
    <property type="match status" value="1"/>
</dbReference>
<keyword evidence="16" id="KW-1185">Reference proteome</keyword>
<evidence type="ECO:0000256" key="4">
    <source>
        <dbReference type="ARBA" id="ARBA00022598"/>
    </source>
</evidence>
<dbReference type="SUPFAM" id="SSF47323">
    <property type="entry name" value="Anticodon-binding domain of a subclass of class I aminoacyl-tRNA synthetases"/>
    <property type="match status" value="1"/>
</dbReference>
<dbReference type="SUPFAM" id="SSF52374">
    <property type="entry name" value="Nucleotidylyl transferase"/>
    <property type="match status" value="1"/>
</dbReference>
<dbReference type="InterPro" id="IPR002300">
    <property type="entry name" value="aa-tRNA-synth_Ia"/>
</dbReference>
<feature type="domain" description="Aminoacyl-tRNA synthetase class Ia" evidence="13">
    <location>
        <begin position="66"/>
        <end position="247"/>
    </location>
</feature>
<keyword evidence="7 11" id="KW-0648">Protein biosynthesis</keyword>
<feature type="domain" description="Aminoacyl-tRNA synthetase class Ia" evidence="13">
    <location>
        <begin position="432"/>
        <end position="605"/>
    </location>
</feature>
<evidence type="ECO:0000256" key="6">
    <source>
        <dbReference type="ARBA" id="ARBA00022840"/>
    </source>
</evidence>
<dbReference type="EMBL" id="JARKIK010000053">
    <property type="protein sequence ID" value="KAK8733626.1"/>
    <property type="molecule type" value="Genomic_DNA"/>
</dbReference>
<dbReference type="Proteomes" id="UP001445076">
    <property type="component" value="Unassembled WGS sequence"/>
</dbReference>
<dbReference type="GO" id="GO:0002161">
    <property type="term" value="F:aminoacyl-tRNA deacylase activity"/>
    <property type="evidence" value="ECO:0007669"/>
    <property type="project" value="InterPro"/>
</dbReference>
<keyword evidence="12" id="KW-0175">Coiled coil</keyword>
<dbReference type="InterPro" id="IPR014729">
    <property type="entry name" value="Rossmann-like_a/b/a_fold"/>
</dbReference>
<dbReference type="PANTHER" id="PTHR43740">
    <property type="entry name" value="LEUCYL-TRNA SYNTHETASE"/>
    <property type="match status" value="1"/>
</dbReference>
<dbReference type="FunFam" id="3.40.50.620:FF:000003">
    <property type="entry name" value="Leucine--tRNA ligase"/>
    <property type="match status" value="1"/>
</dbReference>
<evidence type="ECO:0000256" key="12">
    <source>
        <dbReference type="SAM" id="Coils"/>
    </source>
</evidence>
<comment type="subcellular location">
    <subcellularLocation>
        <location evidence="1">Mitochondrion matrix</location>
    </subcellularLocation>
</comment>
<dbReference type="InterPro" id="IPR013155">
    <property type="entry name" value="M/V/L/I-tRNA-synth_anticd-bd"/>
</dbReference>
<evidence type="ECO:0000256" key="11">
    <source>
        <dbReference type="RuleBase" id="RU363035"/>
    </source>
</evidence>
<dbReference type="PANTHER" id="PTHR43740:SF2">
    <property type="entry name" value="LEUCINE--TRNA LIGASE, MITOCHONDRIAL"/>
    <property type="match status" value="1"/>
</dbReference>
<dbReference type="PROSITE" id="PS00178">
    <property type="entry name" value="AA_TRNA_LIGASE_I"/>
    <property type="match status" value="1"/>
</dbReference>